<dbReference type="Pfam" id="PF03447">
    <property type="entry name" value="NAD_binding_3"/>
    <property type="match status" value="1"/>
</dbReference>
<evidence type="ECO:0000256" key="25">
    <source>
        <dbReference type="ARBA" id="ARBA00048841"/>
    </source>
</evidence>
<evidence type="ECO:0000256" key="17">
    <source>
        <dbReference type="ARBA" id="ARBA00022857"/>
    </source>
</evidence>
<dbReference type="InterPro" id="IPR001342">
    <property type="entry name" value="HDH_cat"/>
</dbReference>
<dbReference type="InterPro" id="IPR049638">
    <property type="entry name" value="AK-HD"/>
</dbReference>
<keyword evidence="32" id="KW-1185">Reference proteome</keyword>
<proteinExistence type="inferred from homology"/>
<dbReference type="InterPro" id="IPR001341">
    <property type="entry name" value="Asp_kinase"/>
</dbReference>
<evidence type="ECO:0000259" key="30">
    <source>
        <dbReference type="Pfam" id="PF03447"/>
    </source>
</evidence>
<reference evidence="31 32" key="1">
    <citation type="submission" date="2014-09" db="EMBL/GenBank/DDBJ databases">
        <title>Vibrio maritimus JCM 19240. (C210) whole genome shotgun sequence.</title>
        <authorList>
            <person name="Sawabe T."/>
            <person name="Meirelles P."/>
            <person name="Nakanishi M."/>
            <person name="Sayaka M."/>
            <person name="Hattori M."/>
            <person name="Ohkuma M."/>
        </authorList>
    </citation>
    <scope>NUCLEOTIDE SEQUENCE [LARGE SCALE GENOMIC DNA]</scope>
    <source>
        <strain evidence="31 32">JCM 19240</strain>
    </source>
</reference>
<comment type="catalytic activity">
    <reaction evidence="24">
        <text>L-aspartate + ATP = 4-phospho-L-aspartate + ADP</text>
        <dbReference type="Rhea" id="RHEA:23776"/>
        <dbReference type="ChEBI" id="CHEBI:29991"/>
        <dbReference type="ChEBI" id="CHEBI:30616"/>
        <dbReference type="ChEBI" id="CHEBI:57535"/>
        <dbReference type="ChEBI" id="CHEBI:456216"/>
        <dbReference type="EC" id="2.7.2.4"/>
    </reaction>
    <physiologicalReaction direction="left-to-right" evidence="24">
        <dbReference type="Rhea" id="RHEA:23777"/>
    </physiologicalReaction>
</comment>
<evidence type="ECO:0000256" key="10">
    <source>
        <dbReference type="ARBA" id="ARBA00022605"/>
    </source>
</evidence>
<dbReference type="Gene3D" id="3.30.70.260">
    <property type="match status" value="2"/>
</dbReference>
<comment type="pathway">
    <text evidence="3 27">Amino-acid biosynthesis; L-methionine biosynthesis via de novo pathway; L-homoserine from L-aspartate: step 1/3.</text>
</comment>
<dbReference type="PROSITE" id="PS00324">
    <property type="entry name" value="ASPARTOKINASE"/>
    <property type="match status" value="1"/>
</dbReference>
<dbReference type="InterPro" id="IPR005106">
    <property type="entry name" value="Asp/hSer_DH_NAD-bd"/>
</dbReference>
<evidence type="ECO:0000313" key="32">
    <source>
        <dbReference type="Proteomes" id="UP000029224"/>
    </source>
</evidence>
<dbReference type="PIRSF" id="PIRSF000727">
    <property type="entry name" value="ThrA"/>
    <property type="match status" value="1"/>
</dbReference>
<evidence type="ECO:0000256" key="4">
    <source>
        <dbReference type="ARBA" id="ARBA00005056"/>
    </source>
</evidence>
<comment type="pathway">
    <text evidence="2 27">Amino-acid biosynthesis; L-lysine biosynthesis via DAP pathway; (S)-tetrahydrodipicolinate from L-aspartate: step 1/4.</text>
</comment>
<evidence type="ECO:0000256" key="11">
    <source>
        <dbReference type="ARBA" id="ARBA00022679"/>
    </source>
</evidence>
<keyword evidence="11 27" id="KW-0808">Transferase</keyword>
<dbReference type="InterPro" id="IPR019811">
    <property type="entry name" value="HDH_CS"/>
</dbReference>
<dbReference type="UniPathway" id="UPA00050">
    <property type="reaction ID" value="UER00063"/>
</dbReference>
<keyword evidence="12" id="KW-0791">Threonine biosynthesis</keyword>
<dbReference type="PROSITE" id="PS01042">
    <property type="entry name" value="HOMOSER_DHGENASE"/>
    <property type="match status" value="1"/>
</dbReference>
<evidence type="ECO:0000256" key="2">
    <source>
        <dbReference type="ARBA" id="ARBA00004766"/>
    </source>
</evidence>
<comment type="function">
    <text evidence="23">Bifunctional aspartate kinase and homoserine dehydrogenase that catalyzes the first and the third steps toward the synthesis of lysine, methionine and threonine from aspartate.</text>
</comment>
<dbReference type="PANTHER" id="PTHR43070:SF5">
    <property type="entry name" value="HOMOSERINE DEHYDROGENASE"/>
    <property type="match status" value="1"/>
</dbReference>
<comment type="catalytic activity">
    <reaction evidence="25">
        <text>L-homoserine + NADP(+) = L-aspartate 4-semialdehyde + NADPH + H(+)</text>
        <dbReference type="Rhea" id="RHEA:15761"/>
        <dbReference type="ChEBI" id="CHEBI:15378"/>
        <dbReference type="ChEBI" id="CHEBI:57476"/>
        <dbReference type="ChEBI" id="CHEBI:57783"/>
        <dbReference type="ChEBI" id="CHEBI:58349"/>
        <dbReference type="ChEBI" id="CHEBI:537519"/>
        <dbReference type="EC" id="1.1.1.3"/>
    </reaction>
    <physiologicalReaction direction="right-to-left" evidence="25">
        <dbReference type="Rhea" id="RHEA:15763"/>
    </physiologicalReaction>
</comment>
<dbReference type="Gene3D" id="3.40.50.720">
    <property type="entry name" value="NAD(P)-binding Rossmann-like Domain"/>
    <property type="match status" value="1"/>
</dbReference>
<comment type="caution">
    <text evidence="31">The sequence shown here is derived from an EMBL/GenBank/DDBJ whole genome shotgun (WGS) entry which is preliminary data.</text>
</comment>
<dbReference type="GO" id="GO:0050661">
    <property type="term" value="F:NADP binding"/>
    <property type="evidence" value="ECO:0007669"/>
    <property type="project" value="UniProtKB-UniRule"/>
</dbReference>
<dbReference type="UniPathway" id="UPA00034">
    <property type="reaction ID" value="UER00015"/>
</dbReference>
<dbReference type="EC" id="1.1.1.3" evidence="27"/>
<dbReference type="GO" id="GO:0004412">
    <property type="term" value="F:homoserine dehydrogenase activity"/>
    <property type="evidence" value="ECO:0007669"/>
    <property type="project" value="UniProtKB-UniRule"/>
</dbReference>
<dbReference type="SUPFAM" id="SSF51735">
    <property type="entry name" value="NAD(P)-binding Rossmann-fold domains"/>
    <property type="match status" value="1"/>
</dbReference>
<evidence type="ECO:0000256" key="5">
    <source>
        <dbReference type="ARBA" id="ARBA00005062"/>
    </source>
</evidence>
<dbReference type="UniPathway" id="UPA00051">
    <property type="reaction ID" value="UER00462"/>
</dbReference>
<evidence type="ECO:0000256" key="14">
    <source>
        <dbReference type="ARBA" id="ARBA00022741"/>
    </source>
</evidence>
<comment type="pathway">
    <text evidence="6 27">Amino-acid biosynthesis; L-threonine biosynthesis; L-threonine from L-aspartate: step 1/5.</text>
</comment>
<dbReference type="InterPro" id="IPR011147">
    <property type="entry name" value="Bifunc_Aspkin/hSer_DH"/>
</dbReference>
<dbReference type="NCBIfam" id="NF007003">
    <property type="entry name" value="PRK09466.1"/>
    <property type="match status" value="1"/>
</dbReference>
<dbReference type="GO" id="GO:0009086">
    <property type="term" value="P:methionine biosynthetic process"/>
    <property type="evidence" value="ECO:0007669"/>
    <property type="project" value="UniProtKB-KW"/>
</dbReference>
<organism evidence="31 32">
    <name type="scientific">Vibrio maritimus</name>
    <dbReference type="NCBI Taxonomy" id="990268"/>
    <lineage>
        <taxon>Bacteria</taxon>
        <taxon>Pseudomonadati</taxon>
        <taxon>Pseudomonadota</taxon>
        <taxon>Gammaproteobacteria</taxon>
        <taxon>Vibrionales</taxon>
        <taxon>Vibrionaceae</taxon>
        <taxon>Vibrio</taxon>
    </lineage>
</organism>
<evidence type="ECO:0000256" key="13">
    <source>
        <dbReference type="ARBA" id="ARBA00022723"/>
    </source>
</evidence>
<evidence type="ECO:0000256" key="19">
    <source>
        <dbReference type="ARBA" id="ARBA00023027"/>
    </source>
</evidence>
<evidence type="ECO:0000256" key="12">
    <source>
        <dbReference type="ARBA" id="ARBA00022697"/>
    </source>
</evidence>
<comment type="subunit">
    <text evidence="9 27">Homotetramer.</text>
</comment>
<evidence type="ECO:0000256" key="21">
    <source>
        <dbReference type="ARBA" id="ARBA00023167"/>
    </source>
</evidence>
<comment type="pathway">
    <text evidence="5 27">Amino-acid biosynthesis; L-methionine biosynthesis via de novo pathway; L-homoserine from L-aspartate: step 3/3.</text>
</comment>
<evidence type="ECO:0000256" key="1">
    <source>
        <dbReference type="ARBA" id="ARBA00001920"/>
    </source>
</evidence>
<evidence type="ECO:0000256" key="20">
    <source>
        <dbReference type="ARBA" id="ARBA00023053"/>
    </source>
</evidence>
<evidence type="ECO:0000256" key="15">
    <source>
        <dbReference type="ARBA" id="ARBA00022777"/>
    </source>
</evidence>
<evidence type="ECO:0000256" key="18">
    <source>
        <dbReference type="ARBA" id="ARBA00023002"/>
    </source>
</evidence>
<dbReference type="EC" id="2.7.2.4" evidence="27"/>
<protein>
    <recommendedName>
        <fullName evidence="27">Bifunctional aspartokinase/homoserine dehydrogenase</fullName>
    </recommendedName>
    <domain>
        <recommendedName>
            <fullName evidence="27">Aspartokinase</fullName>
            <ecNumber evidence="27">2.7.2.4</ecNumber>
        </recommendedName>
    </domain>
    <domain>
        <recommendedName>
            <fullName evidence="27">Homoserine dehydrogenase</fullName>
            <ecNumber evidence="27">1.1.1.3</ecNumber>
        </recommendedName>
    </domain>
</protein>
<comment type="similarity">
    <text evidence="7 27">In the C-terminal section; belongs to the homoserine dehydrogenase family.</text>
</comment>
<comment type="catalytic activity">
    <reaction evidence="26">
        <text>L-homoserine + NAD(+) = L-aspartate 4-semialdehyde + NADH + H(+)</text>
        <dbReference type="Rhea" id="RHEA:15757"/>
        <dbReference type="ChEBI" id="CHEBI:15378"/>
        <dbReference type="ChEBI" id="CHEBI:57476"/>
        <dbReference type="ChEBI" id="CHEBI:57540"/>
        <dbReference type="ChEBI" id="CHEBI:57945"/>
        <dbReference type="ChEBI" id="CHEBI:537519"/>
        <dbReference type="EC" id="1.1.1.3"/>
    </reaction>
    <physiologicalReaction direction="right-to-left" evidence="26">
        <dbReference type="Rhea" id="RHEA:15759"/>
    </physiologicalReaction>
</comment>
<evidence type="ECO:0000313" key="31">
    <source>
        <dbReference type="EMBL" id="GAL37700.1"/>
    </source>
</evidence>
<dbReference type="Proteomes" id="UP000029224">
    <property type="component" value="Unassembled WGS sequence"/>
</dbReference>
<keyword evidence="19" id="KW-0520">NAD</keyword>
<comment type="pathway">
    <text evidence="4 27">Amino-acid biosynthesis; L-threonine biosynthesis; L-threonine from L-aspartate: step 3/5.</text>
</comment>
<dbReference type="PANTHER" id="PTHR43070">
    <property type="match status" value="1"/>
</dbReference>
<dbReference type="InterPro" id="IPR036291">
    <property type="entry name" value="NAD(P)-bd_dom_sf"/>
</dbReference>
<keyword evidence="21" id="KW-0486">Methionine biosynthesis</keyword>
<evidence type="ECO:0000256" key="16">
    <source>
        <dbReference type="ARBA" id="ARBA00022840"/>
    </source>
</evidence>
<dbReference type="SUPFAM" id="SSF55347">
    <property type="entry name" value="Glyceraldehyde-3-phosphate dehydrogenase-like, C-terminal domain"/>
    <property type="match status" value="1"/>
</dbReference>
<evidence type="ECO:0000256" key="7">
    <source>
        <dbReference type="ARBA" id="ARBA00007952"/>
    </source>
</evidence>
<keyword evidence="15 27" id="KW-0418">Kinase</keyword>
<reference evidence="31 32" key="2">
    <citation type="submission" date="2014-09" db="EMBL/GenBank/DDBJ databases">
        <authorList>
            <consortium name="NBRP consortium"/>
            <person name="Sawabe T."/>
            <person name="Meirelles P."/>
            <person name="Nakanishi M."/>
            <person name="Sayaka M."/>
            <person name="Hattori M."/>
            <person name="Ohkuma M."/>
        </authorList>
    </citation>
    <scope>NUCLEOTIDE SEQUENCE [LARGE SCALE GENOMIC DNA]</scope>
    <source>
        <strain evidence="31 32">JCM 19240</strain>
    </source>
</reference>
<evidence type="ECO:0000256" key="9">
    <source>
        <dbReference type="ARBA" id="ARBA00011881"/>
    </source>
</evidence>
<comment type="similarity">
    <text evidence="8 27">In the N-terminal section; belongs to the aspartokinase family.</text>
</comment>
<keyword evidence="17 27" id="KW-0521">NADP</keyword>
<evidence type="ECO:0000256" key="3">
    <source>
        <dbReference type="ARBA" id="ARBA00004986"/>
    </source>
</evidence>
<keyword evidence="20" id="KW-0915">Sodium</keyword>
<feature type="domain" description="Aspartate/glutamate/uridylate kinase" evidence="28">
    <location>
        <begin position="18"/>
        <end position="285"/>
    </location>
</feature>
<gene>
    <name evidence="31" type="ORF">JCM19240_153</name>
</gene>
<dbReference type="GO" id="GO:0009088">
    <property type="term" value="P:threonine biosynthetic process"/>
    <property type="evidence" value="ECO:0007669"/>
    <property type="project" value="UniProtKB-UniRule"/>
</dbReference>
<comment type="cofactor">
    <cofactor evidence="1">
        <name>a metal cation</name>
        <dbReference type="ChEBI" id="CHEBI:25213"/>
    </cofactor>
</comment>
<feature type="domain" description="Aspartate/homoserine dehydrogenase NAD-binding" evidence="30">
    <location>
        <begin position="469"/>
        <end position="605"/>
    </location>
</feature>
<keyword evidence="13" id="KW-0479">Metal-binding</keyword>
<feature type="domain" description="Homoserine dehydrogenase catalytic" evidence="29">
    <location>
        <begin position="613"/>
        <end position="808"/>
    </location>
</feature>
<evidence type="ECO:0000256" key="8">
    <source>
        <dbReference type="ARBA" id="ARBA00010046"/>
    </source>
</evidence>
<evidence type="ECO:0000256" key="6">
    <source>
        <dbReference type="ARBA" id="ARBA00005139"/>
    </source>
</evidence>
<evidence type="ECO:0000256" key="23">
    <source>
        <dbReference type="ARBA" id="ARBA00044938"/>
    </source>
</evidence>
<dbReference type="NCBIfam" id="TIGR00657">
    <property type="entry name" value="asp_kinases"/>
    <property type="match status" value="1"/>
</dbReference>
<dbReference type="GO" id="GO:0046872">
    <property type="term" value="F:metal ion binding"/>
    <property type="evidence" value="ECO:0007669"/>
    <property type="project" value="UniProtKB-KW"/>
</dbReference>
<evidence type="ECO:0000256" key="27">
    <source>
        <dbReference type="PIRNR" id="PIRNR000727"/>
    </source>
</evidence>
<accession>A0A090TCN2</accession>
<dbReference type="GO" id="GO:0009090">
    <property type="term" value="P:homoserine biosynthetic process"/>
    <property type="evidence" value="ECO:0007669"/>
    <property type="project" value="UniProtKB-ARBA"/>
</dbReference>
<evidence type="ECO:0000256" key="26">
    <source>
        <dbReference type="ARBA" id="ARBA00049031"/>
    </source>
</evidence>
<dbReference type="SUPFAM" id="SSF53633">
    <property type="entry name" value="Carbamate kinase-like"/>
    <property type="match status" value="1"/>
</dbReference>
<dbReference type="GO" id="GO:0004072">
    <property type="term" value="F:aspartate kinase activity"/>
    <property type="evidence" value="ECO:0007669"/>
    <property type="project" value="UniProtKB-UniRule"/>
</dbReference>
<dbReference type="InterPro" id="IPR001048">
    <property type="entry name" value="Asp/Glu/Uridylate_kinase"/>
</dbReference>
<dbReference type="FunFam" id="3.30.360.10:FF:000006">
    <property type="entry name" value="Bifunctional aspartokinase/homoserine dehydrogenase"/>
    <property type="match status" value="1"/>
</dbReference>
<evidence type="ECO:0000259" key="28">
    <source>
        <dbReference type="Pfam" id="PF00696"/>
    </source>
</evidence>
<dbReference type="Gene3D" id="1.20.120.1320">
    <property type="entry name" value="Aspartokinase, catalytic domain"/>
    <property type="match status" value="1"/>
</dbReference>
<keyword evidence="14 27" id="KW-0547">Nucleotide-binding</keyword>
<name>A0A090TCN2_9VIBR</name>
<dbReference type="Pfam" id="PF00696">
    <property type="entry name" value="AA_kinase"/>
    <property type="match status" value="1"/>
</dbReference>
<dbReference type="InterPro" id="IPR042199">
    <property type="entry name" value="AsparK_Bifunc_asparK/hSer_DH"/>
</dbReference>
<keyword evidence="16 27" id="KW-0067">ATP-binding</keyword>
<dbReference type="Pfam" id="PF00742">
    <property type="entry name" value="Homoserine_dh"/>
    <property type="match status" value="1"/>
</dbReference>
<keyword evidence="22" id="KW-0511">Multifunctional enzyme</keyword>
<dbReference type="Gene3D" id="3.30.360.10">
    <property type="entry name" value="Dihydrodipicolinate Reductase, domain 2"/>
    <property type="match status" value="1"/>
</dbReference>
<evidence type="ECO:0000256" key="22">
    <source>
        <dbReference type="ARBA" id="ARBA00023268"/>
    </source>
</evidence>
<dbReference type="InterPro" id="IPR036393">
    <property type="entry name" value="AceGlu_kinase-like_sf"/>
</dbReference>
<dbReference type="InterPro" id="IPR018042">
    <property type="entry name" value="Aspartate_kinase_CS"/>
</dbReference>
<keyword evidence="18 27" id="KW-0560">Oxidoreductase</keyword>
<sequence length="815" mass="89242">MSQSSTLSSALGGKSNKQLHKFGGSSLADPECYRRVVSILRDYSSEEDLIVVSAAGKTTNRLIEFLDALNKDGRIAHEHLQGLRQFQIELVESLLTGEEAESLVSQLKDEFSTLGELSYPLTEADRAAVLGHGEVWSSRLLAALLRQNDLPAVAQDARAFLRAEFGTQPEVDRAKSYPLIKEVLAQHAHHRVVITGFMAQSECGETVLLGRNGSDYSATVIGALAEVSCVTIWSDVAGVYSADPRVVNDACLLPLLRLDEASELARLAAPVLHSRTLQPVAQSAMDLSLRCSYQPESGSTRIERVLASGRGAKIITSLDEVLLIELAFAAGHDFERAQTEVLNGLKRAQLAPLAFEAQADQYRLRLAYTAEIASGALTELQDLAIEAEIKLKEGYSMLAAVGAGVTKNANHCFGFYQQLKHAPVEFFSEAESQLSLAAVLRKSDIQPLVKSVHTQLFQAQKRVAVALCGKGNIGSSWLELFKEQKSELEKRRGMSFNLVAVIDSQTYWFDEEGIDEQQVLARYEDEATEYQGDIWLQRLAGLQGYDEGVVLDVTASAALAERYVSIAEHGLHLISANKVAGSAPSNDYHAVQDAFSKTGRHWLYNATVGAGLPINHTVRDLRESGDDIVALSGIFSGTLSWLFQQFDGSVPFAELVDLAWQQGLTEPDPRSDLDGSDVMRKLVILARESGLDIEPDAVEVESLVPEELAELSLEGFFEQASLLSEILQERLEKAQREEKVLRYVARLDRQGKARVGIEALSKEHALANLLPCDNIFAIESKWYKDNPLVIRGPGAGREVTAGAIQSDLNLMSSFF</sequence>
<evidence type="ECO:0000259" key="29">
    <source>
        <dbReference type="Pfam" id="PF00742"/>
    </source>
</evidence>
<keyword evidence="10 27" id="KW-0028">Amino-acid biosynthesis</keyword>
<evidence type="ECO:0000256" key="24">
    <source>
        <dbReference type="ARBA" id="ARBA00048561"/>
    </source>
</evidence>
<dbReference type="Gene3D" id="3.40.1160.10">
    <property type="entry name" value="Acetylglutamate kinase-like"/>
    <property type="match status" value="1"/>
</dbReference>
<dbReference type="GO" id="GO:0009089">
    <property type="term" value="P:lysine biosynthetic process via diaminopimelate"/>
    <property type="evidence" value="ECO:0007669"/>
    <property type="project" value="UniProtKB-UniRule"/>
</dbReference>
<dbReference type="OrthoDB" id="9799110at2"/>
<dbReference type="AlphaFoldDB" id="A0A090TCN2"/>
<dbReference type="EMBL" id="BBMT01000020">
    <property type="protein sequence ID" value="GAL37700.1"/>
    <property type="molecule type" value="Genomic_DNA"/>
</dbReference>
<dbReference type="GO" id="GO:0005524">
    <property type="term" value="F:ATP binding"/>
    <property type="evidence" value="ECO:0007669"/>
    <property type="project" value="UniProtKB-UniRule"/>
</dbReference>